<organism evidence="1 2">
    <name type="scientific">Undibacterium nitidum</name>
    <dbReference type="NCBI Taxonomy" id="2762298"/>
    <lineage>
        <taxon>Bacteria</taxon>
        <taxon>Pseudomonadati</taxon>
        <taxon>Pseudomonadota</taxon>
        <taxon>Betaproteobacteria</taxon>
        <taxon>Burkholderiales</taxon>
        <taxon>Oxalobacteraceae</taxon>
        <taxon>Undibacterium</taxon>
    </lineage>
</organism>
<protein>
    <submittedName>
        <fullName evidence="1">Uncharacterized protein</fullName>
    </submittedName>
</protein>
<comment type="caution">
    <text evidence="1">The sequence shown here is derived from an EMBL/GenBank/DDBJ whole genome shotgun (WGS) entry which is preliminary data.</text>
</comment>
<gene>
    <name evidence="1" type="ORF">H8K36_15675</name>
</gene>
<dbReference type="EMBL" id="JACOFZ010000007">
    <property type="protein sequence ID" value="MBC3882830.1"/>
    <property type="molecule type" value="Genomic_DNA"/>
</dbReference>
<proteinExistence type="predicted"/>
<reference evidence="1" key="1">
    <citation type="submission" date="2020-08" db="EMBL/GenBank/DDBJ databases">
        <title>Novel species isolated from subtropical streams in China.</title>
        <authorList>
            <person name="Lu H."/>
        </authorList>
    </citation>
    <scope>NUCLEOTIDE SEQUENCE</scope>
    <source>
        <strain evidence="1">LX22W</strain>
    </source>
</reference>
<name>A0A923HT44_9BURK</name>
<accession>A0A923HT44</accession>
<dbReference type="Proteomes" id="UP000627446">
    <property type="component" value="Unassembled WGS sequence"/>
</dbReference>
<evidence type="ECO:0000313" key="2">
    <source>
        <dbReference type="Proteomes" id="UP000627446"/>
    </source>
</evidence>
<sequence length="110" mass="12669">MPNISDLLEFEFIPARLKDFAYSKYDVDTLSIRTFGEINNDYCLVLIAYNDKDKLLELFGNYKAVDESLNKNIFDKYREISGGAILLPEGLKVFVEKFSQEQALEILDSD</sequence>
<dbReference type="RefSeq" id="WP_186917334.1">
    <property type="nucleotide sequence ID" value="NZ_JACOFZ010000007.1"/>
</dbReference>
<dbReference type="AlphaFoldDB" id="A0A923HT44"/>
<keyword evidence="2" id="KW-1185">Reference proteome</keyword>
<evidence type="ECO:0000313" key="1">
    <source>
        <dbReference type="EMBL" id="MBC3882830.1"/>
    </source>
</evidence>